<dbReference type="AlphaFoldDB" id="A0A395M6U9"/>
<keyword evidence="5 13" id="KW-0812">Transmembrane</keyword>
<dbReference type="GO" id="GO:0015217">
    <property type="term" value="F:ADP transmembrane transporter activity"/>
    <property type="evidence" value="ECO:0007669"/>
    <property type="project" value="TreeGrafter"/>
</dbReference>
<dbReference type="InterPro" id="IPR002067">
    <property type="entry name" value="MCP"/>
</dbReference>
<evidence type="ECO:0000256" key="16">
    <source>
        <dbReference type="SAM" id="Phobius"/>
    </source>
</evidence>
<keyword evidence="18" id="KW-1185">Reference proteome</keyword>
<evidence type="ECO:0000256" key="15">
    <source>
        <dbReference type="SAM" id="MobiDB-lite"/>
    </source>
</evidence>
<dbReference type="InterPro" id="IPR052217">
    <property type="entry name" value="Mito/Peroxisomal_Carrier"/>
</dbReference>
<proteinExistence type="inferred from homology"/>
<comment type="subcellular location">
    <subcellularLocation>
        <location evidence="1">Mitochondrion inner membrane</location>
        <topology evidence="1">Multi-pass membrane protein</topology>
    </subcellularLocation>
</comment>
<organism evidence="17 18">
    <name type="scientific">Fusarium flagelliforme</name>
    <dbReference type="NCBI Taxonomy" id="2675880"/>
    <lineage>
        <taxon>Eukaryota</taxon>
        <taxon>Fungi</taxon>
        <taxon>Dikarya</taxon>
        <taxon>Ascomycota</taxon>
        <taxon>Pezizomycotina</taxon>
        <taxon>Sordariomycetes</taxon>
        <taxon>Hypocreomycetidae</taxon>
        <taxon>Hypocreales</taxon>
        <taxon>Nectriaceae</taxon>
        <taxon>Fusarium</taxon>
        <taxon>Fusarium incarnatum-equiseti species complex</taxon>
    </lineage>
</organism>
<sequence length="432" mass="46773">MAAQSKPEISPWGRAVAGAAGAVLANALVYPLDIVKTRLQVQVKPDPTKGPSTTDEPHYTSTWDAISRIVSDDGIKGLYAGMNGSLIGVASTNFAYFYWYTIIRTLYFKSRKTDASPSTIVELALGAVAGAIAQVFTIPIAVVTTRQQTANKSDRKGLIATAREVVDGPDGVSGLWRGLKASLVLVVNPAITYGAYERLKEVLFPGKASLRPSEAFLLGAMSKALATIATQPLIVAKVGLQSKPPPARNGKPFTSFVEVMKFIIEHEGMLGLFKGIGPQILKGLLVQGILMTAKERVELMFVLLIRYIKSIRLSKSSRGAEKTAAAAAAYSVAAKPMTTIFLLQLLDPSPSPSTQGINQQQWRVTDTVAESKNSSQHNQSRKAHRNGIKKPKTSRYPSLKGTDPKFRRNHRHALHGNMKALKEAKEGKRETV</sequence>
<gene>
    <name evidence="17" type="ORF">FIE12Z_12978</name>
</gene>
<evidence type="ECO:0000256" key="3">
    <source>
        <dbReference type="ARBA" id="ARBA00010247"/>
    </source>
</evidence>
<dbReference type="InterPro" id="IPR002673">
    <property type="entry name" value="Ribosomal_eL29"/>
</dbReference>
<evidence type="ECO:0000313" key="17">
    <source>
        <dbReference type="EMBL" id="RFN41321.1"/>
    </source>
</evidence>
<evidence type="ECO:0000256" key="6">
    <source>
        <dbReference type="ARBA" id="ARBA00022737"/>
    </source>
</evidence>
<dbReference type="Pfam" id="PF00153">
    <property type="entry name" value="Mito_carr"/>
    <property type="match status" value="3"/>
</dbReference>
<dbReference type="SUPFAM" id="SSF103506">
    <property type="entry name" value="Mitochondrial carrier"/>
    <property type="match status" value="1"/>
</dbReference>
<name>A0A395M6U9_9HYPO</name>
<keyword evidence="9 16" id="KW-1133">Transmembrane helix</keyword>
<protein>
    <submittedName>
        <fullName evidence="17">Peroxisomal adenine nucleotide transporter 1</fullName>
    </submittedName>
</protein>
<evidence type="ECO:0000256" key="1">
    <source>
        <dbReference type="ARBA" id="ARBA00004448"/>
    </source>
</evidence>
<dbReference type="Gene3D" id="1.50.40.10">
    <property type="entry name" value="Mitochondrial carrier domain"/>
    <property type="match status" value="1"/>
</dbReference>
<dbReference type="GO" id="GO:0005840">
    <property type="term" value="C:ribosome"/>
    <property type="evidence" value="ECO:0007669"/>
    <property type="project" value="UniProtKB-KW"/>
</dbReference>
<dbReference type="GO" id="GO:1990904">
    <property type="term" value="C:ribonucleoprotein complex"/>
    <property type="evidence" value="ECO:0007669"/>
    <property type="project" value="UniProtKB-KW"/>
</dbReference>
<keyword evidence="4 14" id="KW-0813">Transport</keyword>
<feature type="compositionally biased region" description="Basic residues" evidence="15">
    <location>
        <begin position="379"/>
        <end position="393"/>
    </location>
</feature>
<dbReference type="STRING" id="2594813.A0A395M6U9"/>
<dbReference type="Pfam" id="PF01779">
    <property type="entry name" value="Ribosomal_L29e"/>
    <property type="match status" value="1"/>
</dbReference>
<dbReference type="PANTHER" id="PTHR45939:SF1">
    <property type="entry name" value="MITOCHONDRIAL THIAMINE PYROPHOSPHATE CARRIER 1-RELATED"/>
    <property type="match status" value="1"/>
</dbReference>
<feature type="transmembrane region" description="Helical" evidence="16">
    <location>
        <begin position="12"/>
        <end position="32"/>
    </location>
</feature>
<feature type="transmembrane region" description="Helical" evidence="16">
    <location>
        <begin position="120"/>
        <end position="142"/>
    </location>
</feature>
<feature type="transmembrane region" description="Helical" evidence="16">
    <location>
        <begin position="78"/>
        <end position="99"/>
    </location>
</feature>
<evidence type="ECO:0000256" key="12">
    <source>
        <dbReference type="ARBA" id="ARBA00023274"/>
    </source>
</evidence>
<comment type="similarity">
    <text evidence="3">Belongs to the eukaryotic ribosomal protein eL29 family.</text>
</comment>
<evidence type="ECO:0000256" key="7">
    <source>
        <dbReference type="ARBA" id="ARBA00022792"/>
    </source>
</evidence>
<evidence type="ECO:0000256" key="9">
    <source>
        <dbReference type="ARBA" id="ARBA00022989"/>
    </source>
</evidence>
<dbReference type="Gene3D" id="6.10.140.1730">
    <property type="match status" value="1"/>
</dbReference>
<dbReference type="GO" id="GO:0003735">
    <property type="term" value="F:structural constituent of ribosome"/>
    <property type="evidence" value="ECO:0007669"/>
    <property type="project" value="InterPro"/>
</dbReference>
<feature type="repeat" description="Solcar" evidence="13">
    <location>
        <begin position="9"/>
        <end position="106"/>
    </location>
</feature>
<evidence type="ECO:0000256" key="10">
    <source>
        <dbReference type="ARBA" id="ARBA00023128"/>
    </source>
</evidence>
<accession>A0A395M6U9</accession>
<dbReference type="PROSITE" id="PS50920">
    <property type="entry name" value="SOLCAR"/>
    <property type="match status" value="3"/>
</dbReference>
<dbReference type="GO" id="GO:0005743">
    <property type="term" value="C:mitochondrial inner membrane"/>
    <property type="evidence" value="ECO:0007669"/>
    <property type="project" value="UniProtKB-SubCell"/>
</dbReference>
<dbReference type="Proteomes" id="UP000265631">
    <property type="component" value="Unassembled WGS sequence"/>
</dbReference>
<evidence type="ECO:0000256" key="13">
    <source>
        <dbReference type="PROSITE-ProRule" id="PRU00282"/>
    </source>
</evidence>
<reference evidence="17 18" key="1">
    <citation type="journal article" date="2018" name="PLoS Pathog.">
        <title>Evolution of structural diversity of trichothecenes, a family of toxins produced by plant pathogenic and entomopathogenic fungi.</title>
        <authorList>
            <person name="Proctor R.H."/>
            <person name="McCormick S.P."/>
            <person name="Kim H.S."/>
            <person name="Cardoza R.E."/>
            <person name="Stanley A.M."/>
            <person name="Lindo L."/>
            <person name="Kelly A."/>
            <person name="Brown D.W."/>
            <person name="Lee T."/>
            <person name="Vaughan M.M."/>
            <person name="Alexander N.J."/>
            <person name="Busman M."/>
            <person name="Gutierrez S."/>
        </authorList>
    </citation>
    <scope>NUCLEOTIDE SEQUENCE [LARGE SCALE GENOMIC DNA]</scope>
    <source>
        <strain evidence="17 18">NRRL 13405</strain>
    </source>
</reference>
<comment type="similarity">
    <text evidence="2 14">Belongs to the mitochondrial carrier (TC 2.A.29) family.</text>
</comment>
<keyword evidence="12" id="KW-0687">Ribonucleoprotein</keyword>
<evidence type="ECO:0000256" key="11">
    <source>
        <dbReference type="ARBA" id="ARBA00023136"/>
    </source>
</evidence>
<evidence type="ECO:0000256" key="14">
    <source>
        <dbReference type="RuleBase" id="RU000488"/>
    </source>
</evidence>
<dbReference type="InterPro" id="IPR018108">
    <property type="entry name" value="MCP_transmembrane"/>
</dbReference>
<dbReference type="PRINTS" id="PR00926">
    <property type="entry name" value="MITOCARRIER"/>
</dbReference>
<evidence type="ECO:0000256" key="2">
    <source>
        <dbReference type="ARBA" id="ARBA00006375"/>
    </source>
</evidence>
<keyword evidence="6" id="KW-0677">Repeat</keyword>
<feature type="compositionally biased region" description="Polar residues" evidence="15">
    <location>
        <begin position="354"/>
        <end position="378"/>
    </location>
</feature>
<comment type="caution">
    <text evidence="17">The sequence shown here is derived from an EMBL/GenBank/DDBJ whole genome shotgun (WGS) entry which is preliminary data.</text>
</comment>
<evidence type="ECO:0000256" key="5">
    <source>
        <dbReference type="ARBA" id="ARBA00022692"/>
    </source>
</evidence>
<keyword evidence="11 13" id="KW-0472">Membrane</keyword>
<feature type="repeat" description="Solcar" evidence="13">
    <location>
        <begin position="210"/>
        <end position="300"/>
    </location>
</feature>
<dbReference type="GO" id="GO:0006412">
    <property type="term" value="P:translation"/>
    <property type="evidence" value="ECO:0007669"/>
    <property type="project" value="InterPro"/>
</dbReference>
<keyword evidence="8" id="KW-0689">Ribosomal protein</keyword>
<evidence type="ECO:0000256" key="4">
    <source>
        <dbReference type="ARBA" id="ARBA00022448"/>
    </source>
</evidence>
<feature type="repeat" description="Solcar" evidence="13">
    <location>
        <begin position="117"/>
        <end position="202"/>
    </location>
</feature>
<evidence type="ECO:0000313" key="18">
    <source>
        <dbReference type="Proteomes" id="UP000265631"/>
    </source>
</evidence>
<keyword evidence="7" id="KW-0999">Mitochondrion inner membrane</keyword>
<feature type="region of interest" description="Disordered" evidence="15">
    <location>
        <begin position="352"/>
        <end position="432"/>
    </location>
</feature>
<dbReference type="PANTHER" id="PTHR45939">
    <property type="entry name" value="PEROXISOMAL MEMBRANE PROTEIN PMP34-RELATED"/>
    <property type="match status" value="1"/>
</dbReference>
<keyword evidence="10" id="KW-0496">Mitochondrion</keyword>
<dbReference type="EMBL" id="PXXK01000874">
    <property type="protein sequence ID" value="RFN41321.1"/>
    <property type="molecule type" value="Genomic_DNA"/>
</dbReference>
<feature type="compositionally biased region" description="Basic and acidic residues" evidence="15">
    <location>
        <begin position="420"/>
        <end position="432"/>
    </location>
</feature>
<evidence type="ECO:0000256" key="8">
    <source>
        <dbReference type="ARBA" id="ARBA00022980"/>
    </source>
</evidence>
<dbReference type="InterPro" id="IPR023395">
    <property type="entry name" value="MCP_dom_sf"/>
</dbReference>